<evidence type="ECO:0000313" key="4">
    <source>
        <dbReference type="Proteomes" id="UP000198960"/>
    </source>
</evidence>
<dbReference type="RefSeq" id="WP_091949631.1">
    <property type="nucleotide sequence ID" value="NZ_FOEE01000026.1"/>
</dbReference>
<dbReference type="InterPro" id="IPR018764">
    <property type="entry name" value="RskA_C"/>
</dbReference>
<dbReference type="STRING" id="673521.SAMN05660991_04635"/>
<keyword evidence="1" id="KW-1133">Transmembrane helix</keyword>
<reference evidence="4" key="1">
    <citation type="submission" date="2016-10" db="EMBL/GenBank/DDBJ databases">
        <authorList>
            <person name="Varghese N."/>
            <person name="Submissions S."/>
        </authorList>
    </citation>
    <scope>NUCLEOTIDE SEQUENCE [LARGE SCALE GENOMIC DNA]</scope>
    <source>
        <strain evidence="4">DSM 45413</strain>
    </source>
</reference>
<proteinExistence type="predicted"/>
<name>A0A1H8WS41_9ACTN</name>
<feature type="domain" description="Anti-sigma K factor RskA C-terminal" evidence="2">
    <location>
        <begin position="105"/>
        <end position="234"/>
    </location>
</feature>
<protein>
    <submittedName>
        <fullName evidence="3">Anti-sigma-K factor RskA</fullName>
    </submittedName>
</protein>
<dbReference type="AlphaFoldDB" id="A0A1H8WS41"/>
<gene>
    <name evidence="3" type="ORF">SAMN05660991_04635</name>
</gene>
<dbReference type="OrthoDB" id="4328740at2"/>
<keyword evidence="4" id="KW-1185">Reference proteome</keyword>
<dbReference type="EMBL" id="FOEE01000026">
    <property type="protein sequence ID" value="SEP29898.1"/>
    <property type="molecule type" value="Genomic_DNA"/>
</dbReference>
<evidence type="ECO:0000256" key="1">
    <source>
        <dbReference type="SAM" id="Phobius"/>
    </source>
</evidence>
<dbReference type="GO" id="GO:0005886">
    <property type="term" value="C:plasma membrane"/>
    <property type="evidence" value="ECO:0007669"/>
    <property type="project" value="InterPro"/>
</dbReference>
<keyword evidence="1" id="KW-0472">Membrane</keyword>
<sequence>MPQHCTPEDLALAALGEPLGADDATHLTGCPECAAEVTSLRRSVELLAVPEFAAPGPPVAPPPSVWAAISAATGVGAAPEAGTEPAPEPLAEVHELRPRRSRLVLAAAASLVVGAGIGAGAVALGDGDDDGETVVALAAAELDPLGDHTASGSAEVVERPDGTRVLRLELDADAPQEGYLEVWLIDEDVVGMVPVGVVMAGTEELELPADLDIGEFPIVDVSVEPLDGDPTHSGVSIARGQLEV</sequence>
<organism evidence="3 4">
    <name type="scientific">Trujillonella endophytica</name>
    <dbReference type="NCBI Taxonomy" id="673521"/>
    <lineage>
        <taxon>Bacteria</taxon>
        <taxon>Bacillati</taxon>
        <taxon>Actinomycetota</taxon>
        <taxon>Actinomycetes</taxon>
        <taxon>Geodermatophilales</taxon>
        <taxon>Geodermatophilaceae</taxon>
        <taxon>Trujillonella</taxon>
    </lineage>
</organism>
<feature type="transmembrane region" description="Helical" evidence="1">
    <location>
        <begin position="103"/>
        <end position="124"/>
    </location>
</feature>
<evidence type="ECO:0000259" key="2">
    <source>
        <dbReference type="Pfam" id="PF10099"/>
    </source>
</evidence>
<dbReference type="Pfam" id="PF10099">
    <property type="entry name" value="RskA_C"/>
    <property type="match status" value="1"/>
</dbReference>
<keyword evidence="1" id="KW-0812">Transmembrane</keyword>
<evidence type="ECO:0000313" key="3">
    <source>
        <dbReference type="EMBL" id="SEP29898.1"/>
    </source>
</evidence>
<dbReference type="Proteomes" id="UP000198960">
    <property type="component" value="Unassembled WGS sequence"/>
</dbReference>
<accession>A0A1H8WS41</accession>